<dbReference type="InterPro" id="IPR036249">
    <property type="entry name" value="Thioredoxin-like_sf"/>
</dbReference>
<dbReference type="CDD" id="cd02976">
    <property type="entry name" value="NrdH"/>
    <property type="match status" value="1"/>
</dbReference>
<dbReference type="Proteomes" id="UP000030832">
    <property type="component" value="Unassembled WGS sequence"/>
</dbReference>
<dbReference type="AlphaFoldDB" id="A0A0B0INB0"/>
<evidence type="ECO:0000313" key="2">
    <source>
        <dbReference type="EMBL" id="KHF41166.1"/>
    </source>
</evidence>
<proteinExistence type="predicted"/>
<evidence type="ECO:0000259" key="1">
    <source>
        <dbReference type="Pfam" id="PF00462"/>
    </source>
</evidence>
<dbReference type="SUPFAM" id="SSF52833">
    <property type="entry name" value="Thioredoxin-like"/>
    <property type="match status" value="1"/>
</dbReference>
<comment type="caution">
    <text evidence="2">The sequence shown here is derived from an EMBL/GenBank/DDBJ whole genome shotgun (WGS) entry which is preliminary data.</text>
</comment>
<name>A0A0B0INB0_9BACI</name>
<dbReference type="PROSITE" id="PS51354">
    <property type="entry name" value="GLUTAREDOXIN_2"/>
    <property type="match status" value="1"/>
</dbReference>
<sequence>MNQITVYTSNHCRYCVMLKNFLSDQNISYHEVNVETNPAIMQQLVEKTGQLGVPQTEVNGQWVVGYDPNSIMSALRK</sequence>
<dbReference type="InterPro" id="IPR002109">
    <property type="entry name" value="Glutaredoxin"/>
</dbReference>
<keyword evidence="3" id="KW-1185">Reference proteome</keyword>
<dbReference type="eggNOG" id="COG0695">
    <property type="taxonomic scope" value="Bacteria"/>
</dbReference>
<dbReference type="STRING" id="333138.LQ50_05245"/>
<dbReference type="EMBL" id="JRJU01000004">
    <property type="protein sequence ID" value="KHF41166.1"/>
    <property type="molecule type" value="Genomic_DNA"/>
</dbReference>
<accession>A0A0B0INB0</accession>
<reference evidence="2 3" key="1">
    <citation type="submission" date="2014-09" db="EMBL/GenBank/DDBJ databases">
        <title>Genome sequencing and annotation of Bacillus Okhensis strain Kh10-101T.</title>
        <authorList>
            <person name="Prakash J.S."/>
        </authorList>
    </citation>
    <scope>NUCLEOTIDE SEQUENCE [LARGE SCALE GENOMIC DNA]</scope>
    <source>
        <strain evidence="3">Kh10-101T</strain>
    </source>
</reference>
<organism evidence="2 3">
    <name type="scientific">Halalkalibacter okhensis</name>
    <dbReference type="NCBI Taxonomy" id="333138"/>
    <lineage>
        <taxon>Bacteria</taxon>
        <taxon>Bacillati</taxon>
        <taxon>Bacillota</taxon>
        <taxon>Bacilli</taxon>
        <taxon>Bacillales</taxon>
        <taxon>Bacillaceae</taxon>
        <taxon>Halalkalibacter</taxon>
    </lineage>
</organism>
<dbReference type="GO" id="GO:0045454">
    <property type="term" value="P:cell redox homeostasis"/>
    <property type="evidence" value="ECO:0007669"/>
    <property type="project" value="TreeGrafter"/>
</dbReference>
<dbReference type="Pfam" id="PF00462">
    <property type="entry name" value="Glutaredoxin"/>
    <property type="match status" value="1"/>
</dbReference>
<evidence type="ECO:0000313" key="3">
    <source>
        <dbReference type="Proteomes" id="UP000030832"/>
    </source>
</evidence>
<dbReference type="GO" id="GO:0009055">
    <property type="term" value="F:electron transfer activity"/>
    <property type="evidence" value="ECO:0007669"/>
    <property type="project" value="TreeGrafter"/>
</dbReference>
<protein>
    <submittedName>
        <fullName evidence="2">Glutaredoxin</fullName>
    </submittedName>
</protein>
<dbReference type="PANTHER" id="PTHR34386">
    <property type="entry name" value="GLUTAREDOXIN"/>
    <property type="match status" value="1"/>
</dbReference>
<dbReference type="OrthoDB" id="9795531at2"/>
<gene>
    <name evidence="2" type="ORF">LQ50_05245</name>
</gene>
<dbReference type="InterPro" id="IPR051548">
    <property type="entry name" value="Grx-like_ET"/>
</dbReference>
<dbReference type="Gene3D" id="3.40.30.10">
    <property type="entry name" value="Glutaredoxin"/>
    <property type="match status" value="1"/>
</dbReference>
<dbReference type="PANTHER" id="PTHR34386:SF1">
    <property type="entry name" value="GLUTAREDOXIN-LIKE PROTEIN NRDH"/>
    <property type="match status" value="1"/>
</dbReference>
<dbReference type="RefSeq" id="WP_034626690.1">
    <property type="nucleotide sequence ID" value="NZ_JRJU01000004.1"/>
</dbReference>
<feature type="domain" description="Glutaredoxin" evidence="1">
    <location>
        <begin position="4"/>
        <end position="63"/>
    </location>
</feature>